<protein>
    <submittedName>
        <fullName evidence="9">RDD family protein</fullName>
    </submittedName>
</protein>
<dbReference type="Pfam" id="PF06271">
    <property type="entry name" value="RDD"/>
    <property type="match status" value="1"/>
</dbReference>
<evidence type="ECO:0000256" key="7">
    <source>
        <dbReference type="SAM" id="Phobius"/>
    </source>
</evidence>
<keyword evidence="2" id="KW-1003">Cell membrane</keyword>
<evidence type="ECO:0000313" key="9">
    <source>
        <dbReference type="EMBL" id="MFC5863578.1"/>
    </source>
</evidence>
<comment type="subcellular location">
    <subcellularLocation>
        <location evidence="1">Cell membrane</location>
        <topology evidence="1">Multi-pass membrane protein</topology>
    </subcellularLocation>
</comment>
<dbReference type="PANTHER" id="PTHR36115">
    <property type="entry name" value="PROLINE-RICH ANTIGEN HOMOLOG-RELATED"/>
    <property type="match status" value="1"/>
</dbReference>
<comment type="caution">
    <text evidence="9">The sequence shown here is derived from an EMBL/GenBank/DDBJ whole genome shotgun (WGS) entry which is preliminary data.</text>
</comment>
<gene>
    <name evidence="9" type="ORF">ACFPT7_14825</name>
</gene>
<proteinExistence type="predicted"/>
<keyword evidence="10" id="KW-1185">Reference proteome</keyword>
<feature type="compositionally biased region" description="Polar residues" evidence="6">
    <location>
        <begin position="1"/>
        <end position="13"/>
    </location>
</feature>
<evidence type="ECO:0000313" key="10">
    <source>
        <dbReference type="Proteomes" id="UP001596091"/>
    </source>
</evidence>
<evidence type="ECO:0000256" key="6">
    <source>
        <dbReference type="SAM" id="MobiDB-lite"/>
    </source>
</evidence>
<evidence type="ECO:0000259" key="8">
    <source>
        <dbReference type="Pfam" id="PF06271"/>
    </source>
</evidence>
<evidence type="ECO:0000256" key="3">
    <source>
        <dbReference type="ARBA" id="ARBA00022692"/>
    </source>
</evidence>
<feature type="transmembrane region" description="Helical" evidence="7">
    <location>
        <begin position="431"/>
        <end position="453"/>
    </location>
</feature>
<dbReference type="PANTHER" id="PTHR36115:SF4">
    <property type="entry name" value="MEMBRANE PROTEIN"/>
    <property type="match status" value="1"/>
</dbReference>
<feature type="transmembrane region" description="Helical" evidence="7">
    <location>
        <begin position="397"/>
        <end position="419"/>
    </location>
</feature>
<feature type="region of interest" description="Disordered" evidence="6">
    <location>
        <begin position="1"/>
        <end position="72"/>
    </location>
</feature>
<keyword evidence="3 7" id="KW-0812">Transmembrane</keyword>
<dbReference type="RefSeq" id="WP_263340188.1">
    <property type="nucleotide sequence ID" value="NZ_JAGSYH010000005.1"/>
</dbReference>
<evidence type="ECO:0000256" key="2">
    <source>
        <dbReference type="ARBA" id="ARBA00022475"/>
    </source>
</evidence>
<keyword evidence="4 7" id="KW-1133">Transmembrane helix</keyword>
<reference evidence="10" key="1">
    <citation type="journal article" date="2019" name="Int. J. Syst. Evol. Microbiol.">
        <title>The Global Catalogue of Microorganisms (GCM) 10K type strain sequencing project: providing services to taxonomists for standard genome sequencing and annotation.</title>
        <authorList>
            <consortium name="The Broad Institute Genomics Platform"/>
            <consortium name="The Broad Institute Genome Sequencing Center for Infectious Disease"/>
            <person name="Wu L."/>
            <person name="Ma J."/>
        </authorList>
    </citation>
    <scope>NUCLEOTIDE SEQUENCE [LARGE SCALE GENOMIC DNA]</scope>
    <source>
        <strain evidence="10">JCM 4087</strain>
    </source>
</reference>
<dbReference type="InterPro" id="IPR051791">
    <property type="entry name" value="Pra-immunoreactive"/>
</dbReference>
<keyword evidence="5 7" id="KW-0472">Membrane</keyword>
<name>A0ABW1EKT0_9BACT</name>
<feature type="transmembrane region" description="Helical" evidence="7">
    <location>
        <begin position="485"/>
        <end position="504"/>
    </location>
</feature>
<evidence type="ECO:0000256" key="4">
    <source>
        <dbReference type="ARBA" id="ARBA00022989"/>
    </source>
</evidence>
<dbReference type="EMBL" id="JBHSPH010000005">
    <property type="protein sequence ID" value="MFC5863578.1"/>
    <property type="molecule type" value="Genomic_DNA"/>
</dbReference>
<dbReference type="InterPro" id="IPR010432">
    <property type="entry name" value="RDD"/>
</dbReference>
<evidence type="ECO:0000256" key="1">
    <source>
        <dbReference type="ARBA" id="ARBA00004651"/>
    </source>
</evidence>
<organism evidence="9 10">
    <name type="scientific">Acidicapsa dinghuensis</name>
    <dbReference type="NCBI Taxonomy" id="2218256"/>
    <lineage>
        <taxon>Bacteria</taxon>
        <taxon>Pseudomonadati</taxon>
        <taxon>Acidobacteriota</taxon>
        <taxon>Terriglobia</taxon>
        <taxon>Terriglobales</taxon>
        <taxon>Acidobacteriaceae</taxon>
        <taxon>Acidicapsa</taxon>
    </lineage>
</organism>
<dbReference type="Proteomes" id="UP001596091">
    <property type="component" value="Unassembled WGS sequence"/>
</dbReference>
<accession>A0ABW1EKT0</accession>
<evidence type="ECO:0000256" key="5">
    <source>
        <dbReference type="ARBA" id="ARBA00023136"/>
    </source>
</evidence>
<sequence>MSKSATAHQQQIQPHFDEFDAQAAKARGAEPAWKQEVNQRLAAHRNRKPESQDANAQTNNAARPTTGRAAEAAARVAARYAKAPSYQQVLAGADAAVRAAGAAAEAARSAHAAAQAVLAGLESVDTQPQQAAASSRWQDQPPAQLRMEQTRVEQESPRLTPWSGAQSRWEDAVPVVEAVPEPVADVWTDMRVQPDPELNYRREEQHYYRRGNEPVEKELFTDEPFDEYRTGDAVSHATIEPVQHLPANLIEFPRELVATRKARPRRAEGPLYDPEHEDPQLNIFDIEPQMEVPVVVVAEAVAPPEWASIELDHPEQGYEQFAHVEAHPGYVYTRMPEISTAYELSAGAAAVAVEELPLTQQKAARPAENVAPESRIRNAVVALPEYELMVASWSDRLLALIVDGALVTLAFLAASMVVISATAHPPSGKFAMIAAICGWLVFAQVYQLLFLSYAEEGTPGMRYARIALCTFEDDNPTPAQMRKRIPAMLTSILPAGLGLMWALWDKDHLGWHDRMTKTYQRKY</sequence>
<feature type="domain" description="RDD" evidence="8">
    <location>
        <begin position="390"/>
        <end position="516"/>
    </location>
</feature>
<feature type="compositionally biased region" description="Low complexity" evidence="6">
    <location>
        <begin position="61"/>
        <end position="72"/>
    </location>
</feature>